<keyword evidence="2" id="KW-1015">Disulfide bond</keyword>
<dbReference type="EMBL" id="JAOAOG010000321">
    <property type="protein sequence ID" value="KAJ6229437.1"/>
    <property type="molecule type" value="Genomic_DNA"/>
</dbReference>
<dbReference type="InterPro" id="IPR025661">
    <property type="entry name" value="Pept_asp_AS"/>
</dbReference>
<feature type="signal peptide" evidence="3">
    <location>
        <begin position="1"/>
        <end position="19"/>
    </location>
</feature>
<dbReference type="Gene3D" id="1.10.287.2250">
    <property type="match status" value="1"/>
</dbReference>
<feature type="domain" description="Cathepsin propeptide inhibitor" evidence="5">
    <location>
        <begin position="27"/>
        <end position="83"/>
    </location>
</feature>
<dbReference type="Pfam" id="PF00112">
    <property type="entry name" value="Peptidase_C1"/>
    <property type="match status" value="2"/>
</dbReference>
<dbReference type="Pfam" id="PF08246">
    <property type="entry name" value="Inhibitor_I29"/>
    <property type="match status" value="1"/>
</dbReference>
<dbReference type="InterPro" id="IPR025660">
    <property type="entry name" value="Pept_his_AS"/>
</dbReference>
<dbReference type="InterPro" id="IPR038765">
    <property type="entry name" value="Papain-like_cys_pep_sf"/>
</dbReference>
<proteinExistence type="inferred from homology"/>
<evidence type="ECO:0000256" key="3">
    <source>
        <dbReference type="SAM" id="SignalP"/>
    </source>
</evidence>
<name>A0ABQ8X9U6_9EUKA</name>
<organism evidence="6 7">
    <name type="scientific">Anaeramoeba flamelloides</name>
    <dbReference type="NCBI Taxonomy" id="1746091"/>
    <lineage>
        <taxon>Eukaryota</taxon>
        <taxon>Metamonada</taxon>
        <taxon>Anaeramoebidae</taxon>
        <taxon>Anaeramoeba</taxon>
    </lineage>
</organism>
<evidence type="ECO:0000259" key="5">
    <source>
        <dbReference type="SMART" id="SM00848"/>
    </source>
</evidence>
<dbReference type="Gene3D" id="3.90.70.10">
    <property type="entry name" value="Cysteine proteinases"/>
    <property type="match status" value="2"/>
</dbReference>
<evidence type="ECO:0000313" key="7">
    <source>
        <dbReference type="Proteomes" id="UP001150062"/>
    </source>
</evidence>
<dbReference type="CDD" id="cd02248">
    <property type="entry name" value="Peptidase_C1A"/>
    <property type="match status" value="1"/>
</dbReference>
<comment type="caution">
    <text evidence="6">The sequence shown here is derived from an EMBL/GenBank/DDBJ whole genome shotgun (WGS) entry which is preliminary data.</text>
</comment>
<protein>
    <submittedName>
        <fullName evidence="6">Cathepsin k</fullName>
    </submittedName>
</protein>
<evidence type="ECO:0000259" key="4">
    <source>
        <dbReference type="SMART" id="SM00645"/>
    </source>
</evidence>
<evidence type="ECO:0000256" key="2">
    <source>
        <dbReference type="ARBA" id="ARBA00023157"/>
    </source>
</evidence>
<gene>
    <name evidence="6" type="ORF">M0813_07870</name>
</gene>
<feature type="domain" description="Peptidase C1A papain C-terminal" evidence="4">
    <location>
        <begin position="94"/>
        <end position="256"/>
    </location>
</feature>
<dbReference type="SUPFAM" id="SSF54001">
    <property type="entry name" value="Cysteine proteinases"/>
    <property type="match status" value="1"/>
</dbReference>
<dbReference type="PROSITE" id="PS00640">
    <property type="entry name" value="THIOL_PROTEASE_ASN"/>
    <property type="match status" value="1"/>
</dbReference>
<dbReference type="PROSITE" id="PS00639">
    <property type="entry name" value="THIOL_PROTEASE_HIS"/>
    <property type="match status" value="1"/>
</dbReference>
<reference evidence="6" key="1">
    <citation type="submission" date="2022-08" db="EMBL/GenBank/DDBJ databases">
        <title>Novel sulfate-reducing endosymbionts in the free-living metamonad Anaeramoeba.</title>
        <authorList>
            <person name="Jerlstrom-Hultqvist J."/>
            <person name="Cepicka I."/>
            <person name="Gallot-Lavallee L."/>
            <person name="Salas-Leiva D."/>
            <person name="Curtis B.A."/>
            <person name="Zahonova K."/>
            <person name="Pipaliya S."/>
            <person name="Dacks J."/>
            <person name="Roger A.J."/>
        </authorList>
    </citation>
    <scope>NUCLEOTIDE SEQUENCE</scope>
    <source>
        <strain evidence="6">Schooner1</strain>
    </source>
</reference>
<dbReference type="PANTHER" id="PTHR12411">
    <property type="entry name" value="CYSTEINE PROTEASE FAMILY C1-RELATED"/>
    <property type="match status" value="1"/>
</dbReference>
<comment type="similarity">
    <text evidence="1">Belongs to the peptidase C1 family.</text>
</comment>
<evidence type="ECO:0000313" key="6">
    <source>
        <dbReference type="EMBL" id="KAJ6229437.1"/>
    </source>
</evidence>
<keyword evidence="3" id="KW-0732">Signal</keyword>
<evidence type="ECO:0000256" key="1">
    <source>
        <dbReference type="ARBA" id="ARBA00008455"/>
    </source>
</evidence>
<accession>A0ABQ8X9U6</accession>
<sequence length="260" mass="29557">MLFFISFLLASSLFLSCSTNETEKQEFDNFLLKYDKNYSPDEYQSHFKIFQQKRQQMLSHNSKEGVSFQMGINEFSDLSFEEISSQQQRNLKKIGSAQNSNQCDGSVELEGECSGSIFYAMTDVLSSCVCFNNAMFVKLSIQQLIDCASQFGCNGAEPEELVKYMKTYGLCSDDDYPFVGEAGYSFQSYTHGIYDQQCQNLELNHAMQLTGYGTQNGNPYWICKNTWGTGWGMEGYVWVYRGLNICGIANEAYYFEGCSV</sequence>
<feature type="chain" id="PRO_5045081484" evidence="3">
    <location>
        <begin position="20"/>
        <end position="260"/>
    </location>
</feature>
<dbReference type="SMART" id="SM00848">
    <property type="entry name" value="Inhibitor_I29"/>
    <property type="match status" value="1"/>
</dbReference>
<dbReference type="Proteomes" id="UP001150062">
    <property type="component" value="Unassembled WGS sequence"/>
</dbReference>
<dbReference type="SMART" id="SM00645">
    <property type="entry name" value="Pept_C1"/>
    <property type="match status" value="1"/>
</dbReference>
<keyword evidence="7" id="KW-1185">Reference proteome</keyword>
<dbReference type="InterPro" id="IPR000668">
    <property type="entry name" value="Peptidase_C1A_C"/>
</dbReference>
<dbReference type="InterPro" id="IPR039417">
    <property type="entry name" value="Peptidase_C1A_papain-like"/>
</dbReference>
<dbReference type="InterPro" id="IPR013128">
    <property type="entry name" value="Peptidase_C1A"/>
</dbReference>
<dbReference type="InterPro" id="IPR013201">
    <property type="entry name" value="Prot_inhib_I29"/>
</dbReference>